<accession>A0AAV2T4W2</accession>
<dbReference type="GO" id="GO:0003723">
    <property type="term" value="F:RNA binding"/>
    <property type="evidence" value="ECO:0007669"/>
    <property type="project" value="TreeGrafter"/>
</dbReference>
<proteinExistence type="inferred from homology"/>
<keyword evidence="3" id="KW-0808">Transferase</keyword>
<feature type="region of interest" description="Disordered" evidence="5">
    <location>
        <begin position="374"/>
        <end position="395"/>
    </location>
</feature>
<dbReference type="GO" id="GO:1990817">
    <property type="term" value="F:poly(A) RNA polymerase activity"/>
    <property type="evidence" value="ECO:0007669"/>
    <property type="project" value="UniProtKB-EC"/>
</dbReference>
<gene>
    <name evidence="6" type="ORF">CDAUBV1_LOCUS5086</name>
</gene>
<sequence length="759" mass="85341">MSSVDQFTVKSPLYIPDRQFDSRFTYKFSPDFPQCYTGTCSPARHTKSASSSTCHSDDSGIERTLNLSSTSPLPEDTDSDEGTSLNAVHYSPNRRTGYVHLLRPLVANVYNDIPLENCNVAQTAQFSPSGTCNAATRDTHSNDLYTEKLSNKRTDDNRFHILSREQVEKLHHLLTKEIPICSRNPAYPTIWVRLSDLFQAVQENLKASDIPVRDMRLNGGAASHVIGMDAASTYNDIDVLISVDLSSSSSTIQRVKTAVLDALTSFIRENQTWSFPAHERFPRRTPIGTRSKNSSQSTVESGVVDDTNVKSEIPLFSLHTDGFQSHTRSNGQTELENVIDDVKYKTQTSVISQSTDSGLGVQSADDCSQISVDGETNDLEQEDKKSSYSATSGISAGTTPEPFSYLPFNEFKDQGNLSKNPSIDGVNMRESYVYKQFRKYSTHDTDCWSLLSLGIPSAHSKVIEFKFVDRMRRQFEFTVDSFQVLLGSMLSFIKNNPHSSIKPNFYPTVVAESVAGSFSEAFRHLKHKLILTTEPEMIRGGGLLKYCRLLVNGYQAPDGVDICSLERYMSSRFFIDFQDIDSQKAKLEAFLENHFTEDDMEEKIQFLQTVYRVVSGSTICLMSYERYQTLNLIFGLLQQTLYNYQCRPAPFSLDWFAEQQNLVLDKVYFGSQLFPVIACAKPDCYSCSHCDNSSDVHYSPETYECPISLTTTAACGQIVSECVKDSEATDFTYSRHTLDRNLPSKNPRLLLQMTPEDEC</sequence>
<dbReference type="PANTHER" id="PTHR12974:SF36">
    <property type="entry name" value="POLYNUCLEOTIDE ADENYLYLTRANSFERASE"/>
    <property type="match status" value="1"/>
</dbReference>
<feature type="region of interest" description="Disordered" evidence="5">
    <location>
        <begin position="284"/>
        <end position="304"/>
    </location>
</feature>
<evidence type="ECO:0000256" key="2">
    <source>
        <dbReference type="ARBA" id="ARBA00012388"/>
    </source>
</evidence>
<comment type="similarity">
    <text evidence="1">Belongs to the TENT family.</text>
</comment>
<evidence type="ECO:0000256" key="1">
    <source>
        <dbReference type="ARBA" id="ARBA00007631"/>
    </source>
</evidence>
<evidence type="ECO:0000256" key="5">
    <source>
        <dbReference type="SAM" id="MobiDB-lite"/>
    </source>
</evidence>
<dbReference type="SMART" id="SM01153">
    <property type="entry name" value="DUF1693"/>
    <property type="match status" value="1"/>
</dbReference>
<feature type="compositionally biased region" description="Polar residues" evidence="5">
    <location>
        <begin position="288"/>
        <end position="300"/>
    </location>
</feature>
<dbReference type="Proteomes" id="UP001497525">
    <property type="component" value="Unassembled WGS sequence"/>
</dbReference>
<dbReference type="Pfam" id="PF07984">
    <property type="entry name" value="NTP_transf_7"/>
    <property type="match status" value="2"/>
</dbReference>
<evidence type="ECO:0000256" key="3">
    <source>
        <dbReference type="ARBA" id="ARBA00022679"/>
    </source>
</evidence>
<dbReference type="InterPro" id="IPR012937">
    <property type="entry name" value="TET5"/>
</dbReference>
<organism evidence="6 7">
    <name type="scientific">Calicophoron daubneyi</name>
    <name type="common">Rumen fluke</name>
    <name type="synonym">Paramphistomum daubneyi</name>
    <dbReference type="NCBI Taxonomy" id="300641"/>
    <lineage>
        <taxon>Eukaryota</taxon>
        <taxon>Metazoa</taxon>
        <taxon>Spiralia</taxon>
        <taxon>Lophotrochozoa</taxon>
        <taxon>Platyhelminthes</taxon>
        <taxon>Trematoda</taxon>
        <taxon>Digenea</taxon>
        <taxon>Plagiorchiida</taxon>
        <taxon>Pronocephalata</taxon>
        <taxon>Paramphistomoidea</taxon>
        <taxon>Paramphistomidae</taxon>
        <taxon>Calicophoron</taxon>
    </lineage>
</organism>
<feature type="region of interest" description="Disordered" evidence="5">
    <location>
        <begin position="47"/>
        <end position="89"/>
    </location>
</feature>
<dbReference type="EMBL" id="CAXLJL010000123">
    <property type="protein sequence ID" value="CAL5132245.1"/>
    <property type="molecule type" value="Genomic_DNA"/>
</dbReference>
<evidence type="ECO:0000313" key="7">
    <source>
        <dbReference type="Proteomes" id="UP001497525"/>
    </source>
</evidence>
<evidence type="ECO:0000313" key="6">
    <source>
        <dbReference type="EMBL" id="CAL5132245.1"/>
    </source>
</evidence>
<name>A0AAV2T4W2_CALDB</name>
<comment type="caution">
    <text evidence="6">The sequence shown here is derived from an EMBL/GenBank/DDBJ whole genome shotgun (WGS) entry which is preliminary data.</text>
</comment>
<reference evidence="6" key="1">
    <citation type="submission" date="2024-06" db="EMBL/GenBank/DDBJ databases">
        <authorList>
            <person name="Liu X."/>
            <person name="Lenzi L."/>
            <person name="Haldenby T S."/>
            <person name="Uol C."/>
        </authorList>
    </citation>
    <scope>NUCLEOTIDE SEQUENCE</scope>
</reference>
<dbReference type="PANTHER" id="PTHR12974">
    <property type="entry name" value="PRION-LIKE- Q/N-RICH -DOMAIN-BEARING PROTEIN PROTEIN 44"/>
    <property type="match status" value="1"/>
</dbReference>
<evidence type="ECO:0000256" key="4">
    <source>
        <dbReference type="ARBA" id="ARBA00047933"/>
    </source>
</evidence>
<dbReference type="AlphaFoldDB" id="A0AAV2T4W2"/>
<dbReference type="GO" id="GO:0048255">
    <property type="term" value="P:mRNA stabilization"/>
    <property type="evidence" value="ECO:0007669"/>
    <property type="project" value="TreeGrafter"/>
</dbReference>
<dbReference type="EC" id="2.7.7.19" evidence="2"/>
<protein>
    <recommendedName>
        <fullName evidence="2">polynucleotide adenylyltransferase</fullName>
        <ecNumber evidence="2">2.7.7.19</ecNumber>
    </recommendedName>
</protein>
<comment type="catalytic activity">
    <reaction evidence="4">
        <text>RNA(n) + ATP = RNA(n)-3'-adenine ribonucleotide + diphosphate</text>
        <dbReference type="Rhea" id="RHEA:11332"/>
        <dbReference type="Rhea" id="RHEA-COMP:14527"/>
        <dbReference type="Rhea" id="RHEA-COMP:17347"/>
        <dbReference type="ChEBI" id="CHEBI:30616"/>
        <dbReference type="ChEBI" id="CHEBI:33019"/>
        <dbReference type="ChEBI" id="CHEBI:140395"/>
        <dbReference type="ChEBI" id="CHEBI:173115"/>
        <dbReference type="EC" id="2.7.7.19"/>
    </reaction>
    <physiologicalReaction direction="left-to-right" evidence="4">
        <dbReference type="Rhea" id="RHEA:11333"/>
    </physiologicalReaction>
</comment>